<dbReference type="InterPro" id="IPR004360">
    <property type="entry name" value="Glyas_Fos-R_dOase_dom"/>
</dbReference>
<dbReference type="EMBL" id="FUYR01000001">
    <property type="protein sequence ID" value="SKB42302.1"/>
    <property type="molecule type" value="Genomic_DNA"/>
</dbReference>
<reference evidence="3" key="1">
    <citation type="submission" date="2017-02" db="EMBL/GenBank/DDBJ databases">
        <authorList>
            <person name="Varghese N."/>
            <person name="Submissions S."/>
        </authorList>
    </citation>
    <scope>NUCLEOTIDE SEQUENCE [LARGE SCALE GENOMIC DNA]</scope>
    <source>
        <strain evidence="3">DSM 22385</strain>
    </source>
</reference>
<feature type="domain" description="VOC" evidence="1">
    <location>
        <begin position="4"/>
        <end position="126"/>
    </location>
</feature>
<dbReference type="Pfam" id="PF00903">
    <property type="entry name" value="Glyoxalase"/>
    <property type="match status" value="1"/>
</dbReference>
<dbReference type="AlphaFoldDB" id="A0A1T5B4Y6"/>
<dbReference type="RefSeq" id="WP_079701788.1">
    <property type="nucleotide sequence ID" value="NZ_FUYR01000001.1"/>
</dbReference>
<sequence>MLRESNVFSSFSVNDIEAAEKFYGETLQLDVDKQPEGLALKLTGGHDVFIYPKSDHQPATFTVLNFIVKDLEKTVDLLTSKGISFEQYNYDEFKTDEKGILRGDRGPKMIAWFKDPDGNFLSVLQKE</sequence>
<proteinExistence type="predicted"/>
<dbReference type="OrthoDB" id="9804907at2"/>
<dbReference type="InterPro" id="IPR029068">
    <property type="entry name" value="Glyas_Bleomycin-R_OHBP_Dase"/>
</dbReference>
<evidence type="ECO:0000259" key="1">
    <source>
        <dbReference type="PROSITE" id="PS51819"/>
    </source>
</evidence>
<gene>
    <name evidence="2" type="ORF">SAMN05661099_1295</name>
</gene>
<keyword evidence="3" id="KW-1185">Reference proteome</keyword>
<evidence type="ECO:0000313" key="2">
    <source>
        <dbReference type="EMBL" id="SKB42302.1"/>
    </source>
</evidence>
<dbReference type="PROSITE" id="PS51819">
    <property type="entry name" value="VOC"/>
    <property type="match status" value="1"/>
</dbReference>
<accession>A0A1T5B4Y6</accession>
<protein>
    <submittedName>
        <fullName evidence="2">Glyoxalase-like domain-containing protein</fullName>
    </submittedName>
</protein>
<organism evidence="2 3">
    <name type="scientific">Daejeonella lutea</name>
    <dbReference type="NCBI Taxonomy" id="572036"/>
    <lineage>
        <taxon>Bacteria</taxon>
        <taxon>Pseudomonadati</taxon>
        <taxon>Bacteroidota</taxon>
        <taxon>Sphingobacteriia</taxon>
        <taxon>Sphingobacteriales</taxon>
        <taxon>Sphingobacteriaceae</taxon>
        <taxon>Daejeonella</taxon>
    </lineage>
</organism>
<evidence type="ECO:0000313" key="3">
    <source>
        <dbReference type="Proteomes" id="UP000189981"/>
    </source>
</evidence>
<dbReference type="InterPro" id="IPR037523">
    <property type="entry name" value="VOC_core"/>
</dbReference>
<dbReference type="Gene3D" id="3.10.180.10">
    <property type="entry name" value="2,3-Dihydroxybiphenyl 1,2-Dioxygenase, domain 1"/>
    <property type="match status" value="1"/>
</dbReference>
<dbReference type="SUPFAM" id="SSF54593">
    <property type="entry name" value="Glyoxalase/Bleomycin resistance protein/Dihydroxybiphenyl dioxygenase"/>
    <property type="match status" value="1"/>
</dbReference>
<dbReference type="Proteomes" id="UP000189981">
    <property type="component" value="Unassembled WGS sequence"/>
</dbReference>
<name>A0A1T5B4Y6_9SPHI</name>
<dbReference type="STRING" id="572036.SAMN05661099_1295"/>